<dbReference type="PANTHER" id="PTHR43834:SF6">
    <property type="entry name" value="GTPASE DER"/>
    <property type="match status" value="1"/>
</dbReference>
<dbReference type="Proteomes" id="UP000316253">
    <property type="component" value="Unassembled WGS sequence"/>
</dbReference>
<protein>
    <submittedName>
        <fullName evidence="2">GTP-binding protein</fullName>
    </submittedName>
</protein>
<dbReference type="NCBIfam" id="TIGR00231">
    <property type="entry name" value="small_GTP"/>
    <property type="match status" value="2"/>
</dbReference>
<dbReference type="GO" id="GO:0005525">
    <property type="term" value="F:GTP binding"/>
    <property type="evidence" value="ECO:0007669"/>
    <property type="project" value="InterPro"/>
</dbReference>
<name>A0A554JCY4_9BACT</name>
<evidence type="ECO:0000259" key="1">
    <source>
        <dbReference type="Pfam" id="PF01926"/>
    </source>
</evidence>
<dbReference type="InterPro" id="IPR006073">
    <property type="entry name" value="GTP-bd"/>
</dbReference>
<dbReference type="SUPFAM" id="SSF52540">
    <property type="entry name" value="P-loop containing nucleoside triphosphate hydrolases"/>
    <property type="match status" value="2"/>
</dbReference>
<evidence type="ECO:0000313" key="3">
    <source>
        <dbReference type="Proteomes" id="UP000316253"/>
    </source>
</evidence>
<dbReference type="AlphaFoldDB" id="A0A554JCY4"/>
<dbReference type="Pfam" id="PF01926">
    <property type="entry name" value="MMR_HSR1"/>
    <property type="match status" value="2"/>
</dbReference>
<sequence>MSKIPKIVILGRPNVGKSSLFNALIRRRQAIVSAKAGTTRDYITADLIINGQLLELIDTAGVDRDLKLVTLGGEMESMQRLALEQASAFVLVLNAREGLMPDDLAMIKALENQERPVIVFINKAESWPPVAEFYKHRLAPIVVGSVTTRQGLNELRQAILSAVGLLDEQSTLSAQIADLSVCIAGRPNVGKSALFNALIGQKRSIVSELHGTTRDSVDYLIQRPNGKLIRFIDTAGRCQRRLDQG</sequence>
<reference evidence="2 3" key="1">
    <citation type="submission" date="2017-08" db="EMBL/GenBank/DDBJ databases">
        <title>Mechanisms for carbon and nitrogen cycling indicate functional differentiation within the Candidate Phyla Radiation.</title>
        <authorList>
            <person name="Danczak R.E."/>
            <person name="Johnston M.D."/>
            <person name="Kenah C."/>
            <person name="Slattery M."/>
            <person name="Wrighton K.C."/>
            <person name="Wilkins M.J."/>
        </authorList>
    </citation>
    <scope>NUCLEOTIDE SEQUENCE [LARGE SCALE GENOMIC DNA]</scope>
    <source>
        <strain evidence="2">Gr01-1014_85</strain>
    </source>
</reference>
<accession>A0A554JCY4</accession>
<gene>
    <name evidence="2" type="ORF">CEO22_195</name>
</gene>
<dbReference type="InterPro" id="IPR027417">
    <property type="entry name" value="P-loop_NTPase"/>
</dbReference>
<dbReference type="EMBL" id="VMFD01000013">
    <property type="protein sequence ID" value="TSC66161.1"/>
    <property type="molecule type" value="Genomic_DNA"/>
</dbReference>
<proteinExistence type="predicted"/>
<dbReference type="PANTHER" id="PTHR43834">
    <property type="entry name" value="GTPASE DER"/>
    <property type="match status" value="1"/>
</dbReference>
<feature type="domain" description="G" evidence="1">
    <location>
        <begin position="181"/>
        <end position="236"/>
    </location>
</feature>
<dbReference type="Gene3D" id="3.40.50.300">
    <property type="entry name" value="P-loop containing nucleotide triphosphate hydrolases"/>
    <property type="match status" value="2"/>
</dbReference>
<dbReference type="InterPro" id="IPR005225">
    <property type="entry name" value="Small_GTP-bd"/>
</dbReference>
<feature type="domain" description="G" evidence="1">
    <location>
        <begin position="6"/>
        <end position="123"/>
    </location>
</feature>
<comment type="caution">
    <text evidence="2">The sequence shown here is derived from an EMBL/GenBank/DDBJ whole genome shotgun (WGS) entry which is preliminary data.</text>
</comment>
<organism evidence="2 3">
    <name type="scientific">Candidatus Berkelbacteria bacterium Gr01-1014_85</name>
    <dbReference type="NCBI Taxonomy" id="2017150"/>
    <lineage>
        <taxon>Bacteria</taxon>
        <taxon>Candidatus Berkelbacteria</taxon>
    </lineage>
</organism>
<evidence type="ECO:0000313" key="2">
    <source>
        <dbReference type="EMBL" id="TSC66161.1"/>
    </source>
</evidence>